<reference evidence="3 4" key="1">
    <citation type="submission" date="2024-09" db="EMBL/GenBank/DDBJ databases">
        <title>Laminarin stimulates single cell rates of sulfate reduction while oxygen inhibits transcriptomic activity in coastal marine sediment.</title>
        <authorList>
            <person name="Lindsay M."/>
            <person name="Orcutt B."/>
            <person name="Emerson D."/>
            <person name="Stepanauskas R."/>
            <person name="D'Angelo T."/>
        </authorList>
    </citation>
    <scope>NUCLEOTIDE SEQUENCE [LARGE SCALE GENOMIC DNA]</scope>
    <source>
        <strain evidence="3">SAG AM-311-K15</strain>
    </source>
</reference>
<dbReference type="Gene3D" id="3.40.50.2000">
    <property type="entry name" value="Glycogen Phosphorylase B"/>
    <property type="match status" value="2"/>
</dbReference>
<gene>
    <name evidence="3" type="ORF">ACFL27_06945</name>
</gene>
<evidence type="ECO:0000313" key="4">
    <source>
        <dbReference type="Proteomes" id="UP001594351"/>
    </source>
</evidence>
<evidence type="ECO:0000256" key="1">
    <source>
        <dbReference type="ARBA" id="ARBA00022676"/>
    </source>
</evidence>
<dbReference type="EMBL" id="JBHPBY010000066">
    <property type="protein sequence ID" value="MFC1849930.1"/>
    <property type="molecule type" value="Genomic_DNA"/>
</dbReference>
<dbReference type="InterPro" id="IPR051199">
    <property type="entry name" value="LPS_LOS_Heptosyltrfase"/>
</dbReference>
<keyword evidence="1" id="KW-0328">Glycosyltransferase</keyword>
<protein>
    <submittedName>
        <fullName evidence="3">Glycosyltransferase family 9 protein</fullName>
    </submittedName>
</protein>
<dbReference type="InterPro" id="IPR002201">
    <property type="entry name" value="Glyco_trans_9"/>
</dbReference>
<comment type="caution">
    <text evidence="3">The sequence shown here is derived from an EMBL/GenBank/DDBJ whole genome shotgun (WGS) entry which is preliminary data.</text>
</comment>
<dbReference type="Pfam" id="PF01075">
    <property type="entry name" value="Glyco_transf_9"/>
    <property type="match status" value="1"/>
</dbReference>
<proteinExistence type="predicted"/>
<dbReference type="CDD" id="cd03789">
    <property type="entry name" value="GT9_LPS_heptosyltransferase"/>
    <property type="match status" value="1"/>
</dbReference>
<keyword evidence="2" id="KW-0808">Transferase</keyword>
<evidence type="ECO:0000313" key="3">
    <source>
        <dbReference type="EMBL" id="MFC1849930.1"/>
    </source>
</evidence>
<keyword evidence="4" id="KW-1185">Reference proteome</keyword>
<dbReference type="PANTHER" id="PTHR30160">
    <property type="entry name" value="TETRAACYLDISACCHARIDE 4'-KINASE-RELATED"/>
    <property type="match status" value="1"/>
</dbReference>
<dbReference type="Proteomes" id="UP001594351">
    <property type="component" value="Unassembled WGS sequence"/>
</dbReference>
<dbReference type="PANTHER" id="PTHR30160:SF1">
    <property type="entry name" value="LIPOPOLYSACCHARIDE 1,2-N-ACETYLGLUCOSAMINETRANSFERASE-RELATED"/>
    <property type="match status" value="1"/>
</dbReference>
<dbReference type="SUPFAM" id="SSF53756">
    <property type="entry name" value="UDP-Glycosyltransferase/glycogen phosphorylase"/>
    <property type="match status" value="1"/>
</dbReference>
<accession>A0ABV6YUT7</accession>
<evidence type="ECO:0000256" key="2">
    <source>
        <dbReference type="ARBA" id="ARBA00022679"/>
    </source>
</evidence>
<sequence length="371" mass="41502">MTTPKQKSPFQYVRRSGLAFLERAKATSFNNTKFLIIQFRQIGDVLLSLPLARAIKREVPQAPVYFLTEKAASPLVQGYPFIDEVMIRDTRAGFKGDLQLMKKIRALKFDVVIDGIKIPSSGWFSLLSGASLRIAMNHKIRKYFYSLTIVPQLECGYAIDEKLVLLKALGFAPYQGNFRSIELAVDPTARKSVTSFLRQNNLEQKHPLLVIAPTSKRPTRLWPAHHFSRLIDLIHEQRQSHAIIVWGPGEELVAQNVASACQSPFTVFFKSSLRELVALIARCDLLIGNDSAPRHIAVSQDVASVAIHGATGIGAWTPPVPEHIAFSAQAHCQPCNLRKCDTLECLIDLKPEMIIADTIKHLDEFGKRVNQ</sequence>
<name>A0ABV6YUT7_UNCC1</name>
<organism evidence="3 4">
    <name type="scientific">candidate division CSSED10-310 bacterium</name>
    <dbReference type="NCBI Taxonomy" id="2855610"/>
    <lineage>
        <taxon>Bacteria</taxon>
        <taxon>Bacteria division CSSED10-310</taxon>
    </lineage>
</organism>